<dbReference type="Gene3D" id="3.40.50.720">
    <property type="entry name" value="NAD(P)-binding Rossmann-like Domain"/>
    <property type="match status" value="1"/>
</dbReference>
<name>A0A1T4WJZ1_9GAMM</name>
<organism evidence="3 4">
    <name type="scientific">Thiothrix eikelboomii</name>
    <dbReference type="NCBI Taxonomy" id="92487"/>
    <lineage>
        <taxon>Bacteria</taxon>
        <taxon>Pseudomonadati</taxon>
        <taxon>Pseudomonadota</taxon>
        <taxon>Gammaproteobacteria</taxon>
        <taxon>Thiotrichales</taxon>
        <taxon>Thiotrichaceae</taxon>
        <taxon>Thiothrix</taxon>
    </lineage>
</organism>
<dbReference type="RefSeq" id="WP_078922232.1">
    <property type="nucleotide sequence ID" value="NZ_FUYB01000006.1"/>
</dbReference>
<proteinExistence type="inferred from homology"/>
<dbReference type="PANTHER" id="PTHR42901">
    <property type="entry name" value="ALCOHOL DEHYDROGENASE"/>
    <property type="match status" value="1"/>
</dbReference>
<protein>
    <submittedName>
        <fullName evidence="3">NAD(P)-dependent dehydrogenase, short-chain alcohol dehydrogenase family</fullName>
    </submittedName>
</protein>
<keyword evidence="4" id="KW-1185">Reference proteome</keyword>
<sequence length="262" mass="28672">MQSDLLNYVPAEGMLRERVLLVTGAAMGIGKAVALQYARFGATVILVDKQDHMLEAVYDEILAAGYPKSVICQLDLLTATADAYHSLALMIKQELGRLDGLLLNAAWLGAFMPVRQHDLDLWTKMLQINLQANFLLVRACLPLLEKSPDAAIVFSTDTTDRAYYGGFGVSKAAMNALCDILAQEYDHQPFIRVNRIHTGPVRTSLRVLNFPGEHVDSNVGPEAVVGPYLYFMGPDAGQRTGEALQLAKIPADFHWAGEQGQG</sequence>
<gene>
    <name evidence="3" type="ORF">SAMN02745130_01764</name>
</gene>
<dbReference type="GO" id="GO:0016491">
    <property type="term" value="F:oxidoreductase activity"/>
    <property type="evidence" value="ECO:0007669"/>
    <property type="project" value="UniProtKB-KW"/>
</dbReference>
<dbReference type="InterPro" id="IPR036291">
    <property type="entry name" value="NAD(P)-bd_dom_sf"/>
</dbReference>
<accession>A0A1T4WJZ1</accession>
<dbReference type="Pfam" id="PF00106">
    <property type="entry name" value="adh_short"/>
    <property type="match status" value="1"/>
</dbReference>
<dbReference type="EMBL" id="FUYB01000006">
    <property type="protein sequence ID" value="SKA77228.1"/>
    <property type="molecule type" value="Genomic_DNA"/>
</dbReference>
<dbReference type="PANTHER" id="PTHR42901:SF1">
    <property type="entry name" value="ALCOHOL DEHYDROGENASE"/>
    <property type="match status" value="1"/>
</dbReference>
<evidence type="ECO:0000256" key="2">
    <source>
        <dbReference type="ARBA" id="ARBA00023002"/>
    </source>
</evidence>
<dbReference type="PRINTS" id="PR00081">
    <property type="entry name" value="GDHRDH"/>
</dbReference>
<evidence type="ECO:0000313" key="4">
    <source>
        <dbReference type="Proteomes" id="UP000190460"/>
    </source>
</evidence>
<dbReference type="Proteomes" id="UP000190460">
    <property type="component" value="Unassembled WGS sequence"/>
</dbReference>
<dbReference type="STRING" id="92487.SAMN02745130_01764"/>
<dbReference type="AlphaFoldDB" id="A0A1T4WJZ1"/>
<evidence type="ECO:0000313" key="3">
    <source>
        <dbReference type="EMBL" id="SKA77228.1"/>
    </source>
</evidence>
<dbReference type="InterPro" id="IPR002347">
    <property type="entry name" value="SDR_fam"/>
</dbReference>
<comment type="similarity">
    <text evidence="1">Belongs to the short-chain dehydrogenases/reductases (SDR) family.</text>
</comment>
<dbReference type="OrthoDB" id="9790785at2"/>
<keyword evidence="2" id="KW-0560">Oxidoreductase</keyword>
<dbReference type="SUPFAM" id="SSF51735">
    <property type="entry name" value="NAD(P)-binding Rossmann-fold domains"/>
    <property type="match status" value="1"/>
</dbReference>
<evidence type="ECO:0000256" key="1">
    <source>
        <dbReference type="ARBA" id="ARBA00006484"/>
    </source>
</evidence>
<reference evidence="3 4" key="1">
    <citation type="submission" date="2017-02" db="EMBL/GenBank/DDBJ databases">
        <authorList>
            <person name="Peterson S.W."/>
        </authorList>
    </citation>
    <scope>NUCLEOTIDE SEQUENCE [LARGE SCALE GENOMIC DNA]</scope>
    <source>
        <strain evidence="3 4">ATCC 49788</strain>
    </source>
</reference>